<organism evidence="2 3">
    <name type="scientific">Ktedonosporobacter rubrisoli</name>
    <dbReference type="NCBI Taxonomy" id="2509675"/>
    <lineage>
        <taxon>Bacteria</taxon>
        <taxon>Bacillati</taxon>
        <taxon>Chloroflexota</taxon>
        <taxon>Ktedonobacteria</taxon>
        <taxon>Ktedonobacterales</taxon>
        <taxon>Ktedonosporobacteraceae</taxon>
        <taxon>Ktedonosporobacter</taxon>
    </lineage>
</organism>
<dbReference type="OrthoDB" id="9795467at2"/>
<evidence type="ECO:0000256" key="1">
    <source>
        <dbReference type="SAM" id="SignalP"/>
    </source>
</evidence>
<feature type="chain" id="PRO_5020586983" evidence="1">
    <location>
        <begin position="33"/>
        <end position="464"/>
    </location>
</feature>
<dbReference type="PROSITE" id="PS51257">
    <property type="entry name" value="PROKAR_LIPOPROTEIN"/>
    <property type="match status" value="1"/>
</dbReference>
<accession>A0A4P6JPW6</accession>
<name>A0A4P6JPW6_KTERU</name>
<dbReference type="AlphaFoldDB" id="A0A4P6JPW6"/>
<gene>
    <name evidence="2" type="ORF">EPA93_16135</name>
</gene>
<dbReference type="KEGG" id="kbs:EPA93_16135"/>
<keyword evidence="3" id="KW-1185">Reference proteome</keyword>
<sequence>MPNKRQPFFRSSRLISIVTCAVLFILTGALQACGGSTNATSNSGTTITIAYGQYGPPPYYEQQWLDEVNKQFEAAHPSVKVKLLPIIADETGYYTKLALMMRSSNPPDIVHEDSFLISSDVNAGYLLPLDNYLNSWPEYKQQWTPSMQQMTTFNDHNYAIMTSTDVRCIWYNKNIFQKANLPSTWQPNNWADIISAARAIKAKEPDVIPMNLYSGVPLGEAASMQGFEMLLYGTNNPLYNYSTKKWVVSSPGFKDALNFVKTVYNPADLLGPTNDIELMPNANNVVPQQLIPESKLGIDIDGCWIARNWQPKGTTPWPEWKDVMGTAKMPTEFGQDPKYVTLSGGWSYAIGAHSPNKDLAFEWLKLAHGKDLLTKHTVLIGGTSPRKDSVDNPSYKNIPMSAFSTSLLEYTHFRPGFPAYPKISQEIGKAMQQVMQGQSPTDAMNAFSQAATAIAGPDNVEQKS</sequence>
<feature type="signal peptide" evidence="1">
    <location>
        <begin position="1"/>
        <end position="32"/>
    </location>
</feature>
<dbReference type="Gene3D" id="3.40.190.10">
    <property type="entry name" value="Periplasmic binding protein-like II"/>
    <property type="match status" value="2"/>
</dbReference>
<dbReference type="InterPro" id="IPR006059">
    <property type="entry name" value="SBP"/>
</dbReference>
<evidence type="ECO:0000313" key="2">
    <source>
        <dbReference type="EMBL" id="QBD77438.1"/>
    </source>
</evidence>
<dbReference type="RefSeq" id="WP_129888495.1">
    <property type="nucleotide sequence ID" value="NZ_CP035758.1"/>
</dbReference>
<dbReference type="Pfam" id="PF01547">
    <property type="entry name" value="SBP_bac_1"/>
    <property type="match status" value="1"/>
</dbReference>
<dbReference type="InterPro" id="IPR050490">
    <property type="entry name" value="Bact_solute-bd_prot1"/>
</dbReference>
<dbReference type="PANTHER" id="PTHR43649">
    <property type="entry name" value="ARABINOSE-BINDING PROTEIN-RELATED"/>
    <property type="match status" value="1"/>
</dbReference>
<dbReference type="EMBL" id="CP035758">
    <property type="protein sequence ID" value="QBD77438.1"/>
    <property type="molecule type" value="Genomic_DNA"/>
</dbReference>
<dbReference type="PANTHER" id="PTHR43649:SF14">
    <property type="entry name" value="BLR3389 PROTEIN"/>
    <property type="match status" value="1"/>
</dbReference>
<dbReference type="Proteomes" id="UP000290365">
    <property type="component" value="Chromosome"/>
</dbReference>
<keyword evidence="1" id="KW-0732">Signal</keyword>
<protein>
    <submittedName>
        <fullName evidence="2">Extracellular solute-binding protein</fullName>
    </submittedName>
</protein>
<reference evidence="2 3" key="1">
    <citation type="submission" date="2019-01" db="EMBL/GenBank/DDBJ databases">
        <title>Ktedonosporobacter rubrisoli SCAWS-G2.</title>
        <authorList>
            <person name="Huang Y."/>
            <person name="Yan B."/>
        </authorList>
    </citation>
    <scope>NUCLEOTIDE SEQUENCE [LARGE SCALE GENOMIC DNA]</scope>
    <source>
        <strain evidence="2 3">SCAWS-G2</strain>
    </source>
</reference>
<proteinExistence type="predicted"/>
<evidence type="ECO:0000313" key="3">
    <source>
        <dbReference type="Proteomes" id="UP000290365"/>
    </source>
</evidence>
<dbReference type="SUPFAM" id="SSF53850">
    <property type="entry name" value="Periplasmic binding protein-like II"/>
    <property type="match status" value="1"/>
</dbReference>